<gene>
    <name evidence="7" type="ORF">CQA62_00365</name>
</gene>
<comment type="pathway">
    <text evidence="1">Amino-acid biosynthesis; L-methionine biosynthesis via salvage pathway; S-methyl-5-thio-alpha-D-ribose 1-phosphate from S-methyl-5'-thioadenosine (hydrolase route): step 1/2.</text>
</comment>
<dbReference type="GO" id="GO:0009164">
    <property type="term" value="P:nucleoside catabolic process"/>
    <property type="evidence" value="ECO:0007669"/>
    <property type="project" value="InterPro"/>
</dbReference>
<reference evidence="7 8" key="1">
    <citation type="submission" date="2018-04" db="EMBL/GenBank/DDBJ databases">
        <title>Novel Campyloabacter and Helicobacter Species and Strains.</title>
        <authorList>
            <person name="Mannion A.J."/>
            <person name="Shen Z."/>
            <person name="Fox J.G."/>
        </authorList>
    </citation>
    <scope>NUCLEOTIDE SEQUENCE [LARGE SCALE GENOMIC DNA]</scope>
    <source>
        <strain evidence="7 8">ATCC 700242</strain>
    </source>
</reference>
<dbReference type="GO" id="GO:0019284">
    <property type="term" value="P:L-methionine salvage from S-adenosylmethionine"/>
    <property type="evidence" value="ECO:0007669"/>
    <property type="project" value="TreeGrafter"/>
</dbReference>
<keyword evidence="3" id="KW-0028">Amino-acid biosynthesis</keyword>
<accession>A0A3D8IXX2</accession>
<keyword evidence="4" id="KW-0378">Hydrolase</keyword>
<organism evidence="7 8">
    <name type="scientific">Helicobacter cholecystus</name>
    <dbReference type="NCBI Taxonomy" id="45498"/>
    <lineage>
        <taxon>Bacteria</taxon>
        <taxon>Pseudomonadati</taxon>
        <taxon>Campylobacterota</taxon>
        <taxon>Epsilonproteobacteria</taxon>
        <taxon>Campylobacterales</taxon>
        <taxon>Helicobacteraceae</taxon>
        <taxon>Helicobacter</taxon>
    </lineage>
</organism>
<dbReference type="GO" id="GO:0005829">
    <property type="term" value="C:cytosol"/>
    <property type="evidence" value="ECO:0007669"/>
    <property type="project" value="TreeGrafter"/>
</dbReference>
<dbReference type="NCBIfam" id="NF004079">
    <property type="entry name" value="PRK05584.1"/>
    <property type="match status" value="1"/>
</dbReference>
<dbReference type="EMBL" id="NXLU01000001">
    <property type="protein sequence ID" value="RDU69903.1"/>
    <property type="molecule type" value="Genomic_DNA"/>
</dbReference>
<dbReference type="PANTHER" id="PTHR46832">
    <property type="entry name" value="5'-METHYLTHIOADENOSINE/S-ADENOSYLHOMOCYSTEINE NUCLEOSIDASE"/>
    <property type="match status" value="1"/>
</dbReference>
<dbReference type="NCBIfam" id="TIGR01704">
    <property type="entry name" value="MTA_SAH-Nsdase"/>
    <property type="match status" value="1"/>
</dbReference>
<dbReference type="AlphaFoldDB" id="A0A3D8IXX2"/>
<dbReference type="Gene3D" id="3.40.50.1580">
    <property type="entry name" value="Nucleoside phosphorylase domain"/>
    <property type="match status" value="1"/>
</dbReference>
<dbReference type="GO" id="GO:0019509">
    <property type="term" value="P:L-methionine salvage from methylthioadenosine"/>
    <property type="evidence" value="ECO:0007669"/>
    <property type="project" value="UniProtKB-UniPathway"/>
</dbReference>
<evidence type="ECO:0000313" key="7">
    <source>
        <dbReference type="EMBL" id="RDU69903.1"/>
    </source>
</evidence>
<dbReference type="EC" id="3.2.2.9" evidence="2"/>
<feature type="domain" description="Nucleoside phosphorylase" evidence="6">
    <location>
        <begin position="2"/>
        <end position="226"/>
    </location>
</feature>
<evidence type="ECO:0000256" key="2">
    <source>
        <dbReference type="ARBA" id="ARBA00011974"/>
    </source>
</evidence>
<dbReference type="SUPFAM" id="SSF53167">
    <property type="entry name" value="Purine and uridine phosphorylases"/>
    <property type="match status" value="1"/>
</dbReference>
<dbReference type="CDD" id="cd09008">
    <property type="entry name" value="MTAN"/>
    <property type="match status" value="1"/>
</dbReference>
<evidence type="ECO:0000256" key="4">
    <source>
        <dbReference type="ARBA" id="ARBA00022801"/>
    </source>
</evidence>
<dbReference type="UniPathway" id="UPA00904">
    <property type="reaction ID" value="UER00871"/>
</dbReference>
<sequence>MKIAILGAMREEITPFLKKFPHYTQEEVGGNTFYKIPYNGNELILAYSKIGKVHSALSASTMILKFNCEKLIFSGVAGGLNPKLKVGDLIIASKLCQYDVDITAFGHPLGFIPQSSVYIDSDHSLNQIAKEVAQQKGIDLMEGVIASGDSFIASSEKKKWLIENFQADAVEMEGASVANVCHLLKIPFCILRSISDSADGGADISFDEFLEHSAQVSADFVEAMLAKIF</sequence>
<evidence type="ECO:0000313" key="8">
    <source>
        <dbReference type="Proteomes" id="UP000257067"/>
    </source>
</evidence>
<dbReference type="InterPro" id="IPR000845">
    <property type="entry name" value="Nucleoside_phosphorylase_d"/>
</dbReference>
<dbReference type="InterPro" id="IPR010049">
    <property type="entry name" value="MTA_SAH_Nsdase"/>
</dbReference>
<keyword evidence="5" id="KW-0486">Methionine biosynthesis</keyword>
<evidence type="ECO:0000256" key="3">
    <source>
        <dbReference type="ARBA" id="ARBA00022605"/>
    </source>
</evidence>
<dbReference type="InterPro" id="IPR035994">
    <property type="entry name" value="Nucleoside_phosphorylase_sf"/>
</dbReference>
<dbReference type="OrthoDB" id="9792278at2"/>
<dbReference type="Pfam" id="PF01048">
    <property type="entry name" value="PNP_UDP_1"/>
    <property type="match status" value="1"/>
</dbReference>
<protein>
    <recommendedName>
        <fullName evidence="2">adenosylhomocysteine nucleosidase</fullName>
        <ecNumber evidence="2">3.2.2.9</ecNumber>
    </recommendedName>
</protein>
<dbReference type="PANTHER" id="PTHR46832:SF1">
    <property type="entry name" value="5'-METHYLTHIOADENOSINE_S-ADENOSYLHOMOCYSTEINE NUCLEOSIDASE"/>
    <property type="match status" value="1"/>
</dbReference>
<dbReference type="Proteomes" id="UP000257067">
    <property type="component" value="Unassembled WGS sequence"/>
</dbReference>
<evidence type="ECO:0000256" key="5">
    <source>
        <dbReference type="ARBA" id="ARBA00023167"/>
    </source>
</evidence>
<evidence type="ECO:0000256" key="1">
    <source>
        <dbReference type="ARBA" id="ARBA00004945"/>
    </source>
</evidence>
<dbReference type="GO" id="GO:0008782">
    <property type="term" value="F:adenosylhomocysteine nucleosidase activity"/>
    <property type="evidence" value="ECO:0007669"/>
    <property type="project" value="UniProtKB-EC"/>
</dbReference>
<keyword evidence="8" id="KW-1185">Reference proteome</keyword>
<dbReference type="GO" id="GO:0008930">
    <property type="term" value="F:methylthioadenosine nucleosidase activity"/>
    <property type="evidence" value="ECO:0007669"/>
    <property type="project" value="InterPro"/>
</dbReference>
<dbReference type="RefSeq" id="WP_104723587.1">
    <property type="nucleotide sequence ID" value="NZ_FZNE01000002.1"/>
</dbReference>
<evidence type="ECO:0000259" key="6">
    <source>
        <dbReference type="Pfam" id="PF01048"/>
    </source>
</evidence>
<name>A0A3D8IXX2_9HELI</name>
<comment type="caution">
    <text evidence="7">The sequence shown here is derived from an EMBL/GenBank/DDBJ whole genome shotgun (WGS) entry which is preliminary data.</text>
</comment>
<proteinExistence type="predicted"/>